<evidence type="ECO:0000256" key="1">
    <source>
        <dbReference type="SAM" id="MobiDB-lite"/>
    </source>
</evidence>
<dbReference type="STRING" id="1325564.NSJP_3828"/>
<dbReference type="Proteomes" id="UP000192042">
    <property type="component" value="Chromosome I"/>
</dbReference>
<proteinExistence type="predicted"/>
<keyword evidence="4" id="KW-1185">Reference proteome</keyword>
<dbReference type="KEGG" id="nja:NSJP_3828"/>
<evidence type="ECO:0000313" key="3">
    <source>
        <dbReference type="EMBL" id="SLM49995.1"/>
    </source>
</evidence>
<keyword evidence="2" id="KW-0812">Transmembrane</keyword>
<feature type="transmembrane region" description="Helical" evidence="2">
    <location>
        <begin position="12"/>
        <end position="32"/>
    </location>
</feature>
<sequence>MLNQPSEFKQGPKVWILAFLLLALLIAAYVVFEDWISGPSYPPRSPVVPIPRQHPNEPAPPAPSTLP</sequence>
<evidence type="ECO:0000313" key="4">
    <source>
        <dbReference type="Proteomes" id="UP000192042"/>
    </source>
</evidence>
<evidence type="ECO:0000256" key="2">
    <source>
        <dbReference type="SAM" id="Phobius"/>
    </source>
</evidence>
<dbReference type="AlphaFoldDB" id="A0A1W1IAI0"/>
<accession>A0A1W1IAI0</accession>
<keyword evidence="2" id="KW-1133">Transmembrane helix</keyword>
<protein>
    <submittedName>
        <fullName evidence="3">Uncharacterized protein</fullName>
    </submittedName>
</protein>
<feature type="region of interest" description="Disordered" evidence="1">
    <location>
        <begin position="46"/>
        <end position="67"/>
    </location>
</feature>
<dbReference type="EMBL" id="LT828648">
    <property type="protein sequence ID" value="SLM49995.1"/>
    <property type="molecule type" value="Genomic_DNA"/>
</dbReference>
<feature type="compositionally biased region" description="Pro residues" evidence="1">
    <location>
        <begin position="57"/>
        <end position="67"/>
    </location>
</feature>
<reference evidence="3 4" key="1">
    <citation type="submission" date="2017-03" db="EMBL/GenBank/DDBJ databases">
        <authorList>
            <person name="Afonso C.L."/>
            <person name="Miller P.J."/>
            <person name="Scott M.A."/>
            <person name="Spackman E."/>
            <person name="Goraichik I."/>
            <person name="Dimitrov K.M."/>
            <person name="Suarez D.L."/>
            <person name="Swayne D.E."/>
        </authorList>
    </citation>
    <scope>NUCLEOTIDE SEQUENCE [LARGE SCALE GENOMIC DNA]</scope>
    <source>
        <strain evidence="3">Genome sequencing of Nitrospira japonica strain NJ11</strain>
    </source>
</reference>
<name>A0A1W1IAI0_9BACT</name>
<gene>
    <name evidence="3" type="ORF">NSJP_3828</name>
</gene>
<keyword evidence="2" id="KW-0472">Membrane</keyword>
<organism evidence="3 4">
    <name type="scientific">Nitrospira japonica</name>
    <dbReference type="NCBI Taxonomy" id="1325564"/>
    <lineage>
        <taxon>Bacteria</taxon>
        <taxon>Pseudomonadati</taxon>
        <taxon>Nitrospirota</taxon>
        <taxon>Nitrospiria</taxon>
        <taxon>Nitrospirales</taxon>
        <taxon>Nitrospiraceae</taxon>
        <taxon>Nitrospira</taxon>
    </lineage>
</organism>